<dbReference type="AlphaFoldDB" id="A0AA38CQR2"/>
<dbReference type="SUPFAM" id="SSF55486">
    <property type="entry name" value="Metalloproteases ('zincins'), catalytic domain"/>
    <property type="match status" value="1"/>
</dbReference>
<sequence length="350" mass="36388">MTSPIDWRAAAARAASVVPAGPPVDRTGAAALVASLRRAAAQAPPLVAGVTGLHEASAAAGDRPPLVVDRARWAAAATETFASLTDGVLPPPRLPGAARVAGEQLGVVLALLGTRVLGQFDPYAQGRPDGTGAGRLLLVAPNILTVQRQLDADPTDFHLWVCLHEQTHAVQFAAAPWLADHLRAALARVMEPVDGDADGEDAPAPVARPARRAVRGRAGAVSAVPGVLESVLEPPQREALADAVAVMSLLEGHADVVMDEVGPTAIPSVARIRAGFEKRRDERTWASVLVRRLLGMDAKLAQYRTGAAFVRGVLGAVGHEGLNAVWAGPERLPTADEIADPAAWVARVHG</sequence>
<dbReference type="Proteomes" id="UP001157161">
    <property type="component" value="Unassembled WGS sequence"/>
</dbReference>
<dbReference type="InterPro" id="IPR042271">
    <property type="entry name" value="Zinicin_2_N"/>
</dbReference>
<reference evidence="1" key="1">
    <citation type="journal article" date="2014" name="Int. J. Syst. Evol. Microbiol.">
        <title>Complete genome sequence of Corynebacterium casei LMG S-19264T (=DSM 44701T), isolated from a smear-ripened cheese.</title>
        <authorList>
            <consortium name="US DOE Joint Genome Institute (JGI-PGF)"/>
            <person name="Walter F."/>
            <person name="Albersmeier A."/>
            <person name="Kalinowski J."/>
            <person name="Ruckert C."/>
        </authorList>
    </citation>
    <scope>NUCLEOTIDE SEQUENCE</scope>
    <source>
        <strain evidence="1">NBRC 112290</strain>
    </source>
</reference>
<organism evidence="1 2">
    <name type="scientific">Litorihabitans aurantiacus</name>
    <dbReference type="NCBI Taxonomy" id="1930061"/>
    <lineage>
        <taxon>Bacteria</taxon>
        <taxon>Bacillati</taxon>
        <taxon>Actinomycetota</taxon>
        <taxon>Actinomycetes</taxon>
        <taxon>Micrococcales</taxon>
        <taxon>Beutenbergiaceae</taxon>
        <taxon>Litorihabitans</taxon>
    </lineage>
</organism>
<dbReference type="PANTHER" id="PTHR39420">
    <property type="match status" value="1"/>
</dbReference>
<evidence type="ECO:0008006" key="3">
    <source>
        <dbReference type="Google" id="ProtNLM"/>
    </source>
</evidence>
<dbReference type="Gene3D" id="1.20.150.30">
    <property type="entry name" value="Zincin-like metallopeptidase, N-terminal domain"/>
    <property type="match status" value="1"/>
</dbReference>
<dbReference type="EMBL" id="BSUM01000001">
    <property type="protein sequence ID" value="GMA32453.1"/>
    <property type="molecule type" value="Genomic_DNA"/>
</dbReference>
<dbReference type="InterPro" id="IPR022454">
    <property type="entry name" value="CHP03883_F420-assoc"/>
</dbReference>
<proteinExistence type="predicted"/>
<dbReference type="PANTHER" id="PTHR39420:SF1">
    <property type="entry name" value="HYDROLASE"/>
    <property type="match status" value="1"/>
</dbReference>
<dbReference type="NCBIfam" id="TIGR03624">
    <property type="entry name" value="putative hydrolase"/>
    <property type="match status" value="1"/>
</dbReference>
<keyword evidence="2" id="KW-1185">Reference proteome</keyword>
<evidence type="ECO:0000313" key="1">
    <source>
        <dbReference type="EMBL" id="GMA32453.1"/>
    </source>
</evidence>
<comment type="caution">
    <text evidence="1">The sequence shown here is derived from an EMBL/GenBank/DDBJ whole genome shotgun (WGS) entry which is preliminary data.</text>
</comment>
<protein>
    <recommendedName>
        <fullName evidence="3">Hydrolase</fullName>
    </recommendedName>
</protein>
<gene>
    <name evidence="1" type="ORF">GCM10025875_24450</name>
</gene>
<evidence type="ECO:0000313" key="2">
    <source>
        <dbReference type="Proteomes" id="UP001157161"/>
    </source>
</evidence>
<reference evidence="1" key="2">
    <citation type="submission" date="2023-02" db="EMBL/GenBank/DDBJ databases">
        <authorList>
            <person name="Sun Q."/>
            <person name="Mori K."/>
        </authorList>
    </citation>
    <scope>NUCLEOTIDE SEQUENCE</scope>
    <source>
        <strain evidence="1">NBRC 112290</strain>
    </source>
</reference>
<dbReference type="Pfam" id="PF10103">
    <property type="entry name" value="Zincin_2"/>
    <property type="match status" value="1"/>
</dbReference>
<dbReference type="InterPro" id="IPR018766">
    <property type="entry name" value="Zinicin_2"/>
</dbReference>
<accession>A0AA38CQR2</accession>
<dbReference type="RefSeq" id="WP_284251145.1">
    <property type="nucleotide sequence ID" value="NZ_BSUM01000001.1"/>
</dbReference>
<name>A0AA38CQR2_9MICO</name>
<dbReference type="NCBIfam" id="TIGR03883">
    <property type="entry name" value="DUF2342_F420"/>
    <property type="match status" value="1"/>
</dbReference>